<protein>
    <recommendedName>
        <fullName evidence="6">HdeA/HdeB family protein</fullName>
    </recommendedName>
</protein>
<reference evidence="2 4" key="2">
    <citation type="journal article" date="2012" name="Stand. Genomic Sci.">
        <title>Complete genome sequence of Thauera aminoaromatica strain MZ1T.</title>
        <authorList>
            <person name="Jiang K."/>
            <person name="Sanseverino J."/>
            <person name="Chauhan A."/>
            <person name="Lucas S."/>
            <person name="Copeland A."/>
            <person name="Lapidus A."/>
            <person name="Del Rio T.G."/>
            <person name="Dalin E."/>
            <person name="Tice H."/>
            <person name="Bruce D."/>
            <person name="Goodwin L."/>
            <person name="Pitluck S."/>
            <person name="Sims D."/>
            <person name="Brettin T."/>
            <person name="Detter J.C."/>
            <person name="Han C."/>
            <person name="Chang Y.J."/>
            <person name="Larimer F."/>
            <person name="Land M."/>
            <person name="Hauser L."/>
            <person name="Kyrpides N.C."/>
            <person name="Mikhailova N."/>
            <person name="Moser S."/>
            <person name="Jegier P."/>
            <person name="Close D."/>
            <person name="Debruyn J.M."/>
            <person name="Wang Y."/>
            <person name="Layton A.C."/>
            <person name="Allen M.S."/>
            <person name="Sayler G.S."/>
        </authorList>
    </citation>
    <scope>NUCLEOTIDE SEQUENCE [LARGE SCALE GENOMIC DNA]</scope>
    <source>
        <strain evidence="2 4">MZ1T</strain>
    </source>
</reference>
<sequence length="120" mass="13086">MKIRPFVCSLALCLGLSAPNAGAEPAQGDEMERARCSGIIDLFVAADPALEKDEQALAAAQDRAYVFLMWAHGYLSGRDGIDFARRPLNQDGITALVGEIYAVCRNDEARLFLDAVKEIR</sequence>
<dbReference type="STRING" id="85643.Tmz1t_2720"/>
<dbReference type="EMBL" id="SSFD01000407">
    <property type="protein sequence ID" value="TXH77933.1"/>
    <property type="molecule type" value="Genomic_DNA"/>
</dbReference>
<dbReference type="RefSeq" id="WP_012585633.1">
    <property type="nucleotide sequence ID" value="NC_011662.2"/>
</dbReference>
<reference evidence="4" key="1">
    <citation type="submission" date="2009-05" db="EMBL/GenBank/DDBJ databases">
        <title>Complete sequence of chromosome of Thauera sp. MZ1T.</title>
        <authorList>
            <consortium name="US DOE Joint Genome Institute"/>
            <person name="Lucas S."/>
            <person name="Copeland A."/>
            <person name="Lapidus A."/>
            <person name="Glavina del Rio T."/>
            <person name="Dalin E."/>
            <person name="Tice H."/>
            <person name="Bruce D."/>
            <person name="Goodwin L."/>
            <person name="Pitluck S."/>
            <person name="Sims D."/>
            <person name="Brettin T."/>
            <person name="Detter J.C."/>
            <person name="Han C."/>
            <person name="Larimer F."/>
            <person name="Land M."/>
            <person name="Hauser L."/>
            <person name="Kyrpides N."/>
            <person name="Mikhailova N."/>
            <person name="Sayler G.S."/>
        </authorList>
    </citation>
    <scope>NUCLEOTIDE SEQUENCE [LARGE SCALE GENOMIC DNA]</scope>
    <source>
        <strain evidence="4">MZ1T</strain>
    </source>
</reference>
<accession>A0A5C7S346</accession>
<dbReference type="KEGG" id="tmz:Tmz1t_2720"/>
<evidence type="ECO:0008006" key="6">
    <source>
        <dbReference type="Google" id="ProtNLM"/>
    </source>
</evidence>
<evidence type="ECO:0000313" key="2">
    <source>
        <dbReference type="EMBL" id="ACR01322.1"/>
    </source>
</evidence>
<evidence type="ECO:0000256" key="1">
    <source>
        <dbReference type="SAM" id="SignalP"/>
    </source>
</evidence>
<dbReference type="Proteomes" id="UP000321192">
    <property type="component" value="Unassembled WGS sequence"/>
</dbReference>
<accession>C4KA96</accession>
<evidence type="ECO:0000313" key="5">
    <source>
        <dbReference type="Proteomes" id="UP000321192"/>
    </source>
</evidence>
<evidence type="ECO:0000313" key="3">
    <source>
        <dbReference type="EMBL" id="TXH77933.1"/>
    </source>
</evidence>
<feature type="signal peptide" evidence="1">
    <location>
        <begin position="1"/>
        <end position="23"/>
    </location>
</feature>
<proteinExistence type="predicted"/>
<reference evidence="3 5" key="3">
    <citation type="submission" date="2018-09" db="EMBL/GenBank/DDBJ databases">
        <title>Metagenome Assembled Genomes from an Advanced Water Purification Facility.</title>
        <authorList>
            <person name="Stamps B.W."/>
            <person name="Spear J.R."/>
        </authorList>
    </citation>
    <scope>NUCLEOTIDE SEQUENCE [LARGE SCALE GENOMIC DNA]</scope>
    <source>
        <strain evidence="3">Bin_27_1</strain>
    </source>
</reference>
<organism evidence="2 4">
    <name type="scientific">Thauera aminoaromatica</name>
    <dbReference type="NCBI Taxonomy" id="164330"/>
    <lineage>
        <taxon>Bacteria</taxon>
        <taxon>Pseudomonadati</taxon>
        <taxon>Pseudomonadota</taxon>
        <taxon>Betaproteobacteria</taxon>
        <taxon>Rhodocyclales</taxon>
        <taxon>Zoogloeaceae</taxon>
        <taxon>Thauera</taxon>
    </lineage>
</organism>
<keyword evidence="1" id="KW-0732">Signal</keyword>
<dbReference type="HOGENOM" id="CLU_2048603_0_0_4"/>
<name>C4KA96_THASP</name>
<feature type="chain" id="PRO_5042451202" description="HdeA/HdeB family protein" evidence="1">
    <location>
        <begin position="24"/>
        <end position="120"/>
    </location>
</feature>
<gene>
    <name evidence="2" type="ordered locus">Tmz1t_2720</name>
    <name evidence="3" type="ORF">E6Q80_23865</name>
</gene>
<dbReference type="EMBL" id="CP001281">
    <property type="protein sequence ID" value="ACR01322.1"/>
    <property type="molecule type" value="Genomic_DNA"/>
</dbReference>
<dbReference type="Proteomes" id="UP000002186">
    <property type="component" value="Chromosome"/>
</dbReference>
<dbReference type="AlphaFoldDB" id="C4KA96"/>
<evidence type="ECO:0000313" key="4">
    <source>
        <dbReference type="Proteomes" id="UP000002186"/>
    </source>
</evidence>
<keyword evidence="4" id="KW-1185">Reference proteome</keyword>